<dbReference type="AlphaFoldDB" id="X0SDZ7"/>
<dbReference type="Pfam" id="PF00828">
    <property type="entry name" value="Ribosomal_L27A"/>
    <property type="match status" value="1"/>
</dbReference>
<dbReference type="InterPro" id="IPR021131">
    <property type="entry name" value="Ribosomal_uL15/eL18"/>
</dbReference>
<evidence type="ECO:0000256" key="1">
    <source>
        <dbReference type="ARBA" id="ARBA00007320"/>
    </source>
</evidence>
<dbReference type="GO" id="GO:0015934">
    <property type="term" value="C:large ribosomal subunit"/>
    <property type="evidence" value="ECO:0007669"/>
    <property type="project" value="InterPro"/>
</dbReference>
<evidence type="ECO:0000256" key="4">
    <source>
        <dbReference type="SAM" id="MobiDB-lite"/>
    </source>
</evidence>
<evidence type="ECO:0000259" key="5">
    <source>
        <dbReference type="Pfam" id="PF00828"/>
    </source>
</evidence>
<protein>
    <recommendedName>
        <fullName evidence="5">Large ribosomal subunit protein uL15/eL18 domain-containing protein</fullName>
    </recommendedName>
</protein>
<accession>X0SDZ7</accession>
<dbReference type="SUPFAM" id="SSF52080">
    <property type="entry name" value="Ribosomal proteins L15p and L18e"/>
    <property type="match status" value="1"/>
</dbReference>
<feature type="region of interest" description="Disordered" evidence="4">
    <location>
        <begin position="1"/>
        <end position="49"/>
    </location>
</feature>
<feature type="compositionally biased region" description="Basic residues" evidence="4">
    <location>
        <begin position="1"/>
        <end position="18"/>
    </location>
</feature>
<gene>
    <name evidence="6" type="ORF">S01H1_05516</name>
</gene>
<evidence type="ECO:0000256" key="3">
    <source>
        <dbReference type="ARBA" id="ARBA00023274"/>
    </source>
</evidence>
<dbReference type="Gene3D" id="3.100.10.10">
    <property type="match status" value="1"/>
</dbReference>
<comment type="caution">
    <text evidence="6">The sequence shown here is derived from an EMBL/GenBank/DDBJ whole genome shotgun (WGS) entry which is preliminary data.</text>
</comment>
<dbReference type="GO" id="GO:0006412">
    <property type="term" value="P:translation"/>
    <property type="evidence" value="ECO:0007669"/>
    <property type="project" value="InterPro"/>
</dbReference>
<evidence type="ECO:0000313" key="6">
    <source>
        <dbReference type="EMBL" id="GAF74112.1"/>
    </source>
</evidence>
<dbReference type="InterPro" id="IPR036227">
    <property type="entry name" value="Ribosomal_uL15/eL18_sf"/>
</dbReference>
<feature type="domain" description="Large ribosomal subunit protein uL15/eL18" evidence="5">
    <location>
        <begin position="86"/>
        <end position="149"/>
    </location>
</feature>
<sequence length="171" mass="19506">MKTKKRKKSGRMHGHGRGTHGWGERKKHKKSGHRGGAGMSGSGKRSDHKKTLVIKLYGHKYFGKQGITSRKTQKDKRKRINLKDIEFNFERYIKNGIAKKTSKGFEINLEDYKILDSSKKYIPKNKLIIKAKEASGSALEKVKKSGGIIILRRSGEENDKEKKQTAKKNKK</sequence>
<dbReference type="EMBL" id="BARS01002872">
    <property type="protein sequence ID" value="GAF74112.1"/>
    <property type="molecule type" value="Genomic_DNA"/>
</dbReference>
<evidence type="ECO:0000256" key="2">
    <source>
        <dbReference type="ARBA" id="ARBA00022980"/>
    </source>
</evidence>
<dbReference type="GO" id="GO:0003735">
    <property type="term" value="F:structural constituent of ribosome"/>
    <property type="evidence" value="ECO:0007669"/>
    <property type="project" value="InterPro"/>
</dbReference>
<name>X0SDZ7_9ZZZZ</name>
<keyword evidence="3" id="KW-0687">Ribonucleoprotein</keyword>
<organism evidence="6">
    <name type="scientific">marine sediment metagenome</name>
    <dbReference type="NCBI Taxonomy" id="412755"/>
    <lineage>
        <taxon>unclassified sequences</taxon>
        <taxon>metagenomes</taxon>
        <taxon>ecological metagenomes</taxon>
    </lineage>
</organism>
<proteinExistence type="inferred from homology"/>
<reference evidence="6" key="1">
    <citation type="journal article" date="2014" name="Front. Microbiol.">
        <title>High frequency of phylogenetically diverse reductive dehalogenase-homologous genes in deep subseafloor sedimentary metagenomes.</title>
        <authorList>
            <person name="Kawai M."/>
            <person name="Futagami T."/>
            <person name="Toyoda A."/>
            <person name="Takaki Y."/>
            <person name="Nishi S."/>
            <person name="Hori S."/>
            <person name="Arai W."/>
            <person name="Tsubouchi T."/>
            <person name="Morono Y."/>
            <person name="Uchiyama I."/>
            <person name="Ito T."/>
            <person name="Fujiyama A."/>
            <person name="Inagaki F."/>
            <person name="Takami H."/>
        </authorList>
    </citation>
    <scope>NUCLEOTIDE SEQUENCE</scope>
    <source>
        <strain evidence="6">Expedition CK06-06</strain>
    </source>
</reference>
<dbReference type="HAMAP" id="MF_01341">
    <property type="entry name" value="Ribosomal_uL15"/>
    <property type="match status" value="1"/>
</dbReference>
<comment type="similarity">
    <text evidence="1">Belongs to the universal ribosomal protein uL15 family.</text>
</comment>
<keyword evidence="2" id="KW-0689">Ribosomal protein</keyword>
<dbReference type="InterPro" id="IPR030878">
    <property type="entry name" value="Ribosomal_uL15"/>
</dbReference>